<keyword evidence="2" id="KW-0159">Chromosome partition</keyword>
<gene>
    <name evidence="5" type="primary">spo0J_19</name>
    <name evidence="5" type="ORF">SDC9_124266</name>
</gene>
<dbReference type="CDD" id="cd16393">
    <property type="entry name" value="SPO0J_N"/>
    <property type="match status" value="1"/>
</dbReference>
<evidence type="ECO:0000259" key="4">
    <source>
        <dbReference type="SMART" id="SM00470"/>
    </source>
</evidence>
<dbReference type="InterPro" id="IPR050336">
    <property type="entry name" value="Chromosome_partition/occlusion"/>
</dbReference>
<protein>
    <submittedName>
        <fullName evidence="5">Stage 0 sporulation protein J</fullName>
    </submittedName>
</protein>
<accession>A0A645CJX9</accession>
<comment type="caution">
    <text evidence="5">The sequence shown here is derived from an EMBL/GenBank/DDBJ whole genome shotgun (WGS) entry which is preliminary data.</text>
</comment>
<dbReference type="FunFam" id="1.10.10.2830:FF:000001">
    <property type="entry name" value="Chromosome partitioning protein ParB"/>
    <property type="match status" value="1"/>
</dbReference>
<dbReference type="InterPro" id="IPR041468">
    <property type="entry name" value="HTH_ParB/Spo0J"/>
</dbReference>
<dbReference type="GO" id="GO:0007059">
    <property type="term" value="P:chromosome segregation"/>
    <property type="evidence" value="ECO:0007669"/>
    <property type="project" value="UniProtKB-KW"/>
</dbReference>
<dbReference type="Gene3D" id="3.90.1530.30">
    <property type="match status" value="1"/>
</dbReference>
<evidence type="ECO:0000256" key="3">
    <source>
        <dbReference type="ARBA" id="ARBA00023125"/>
    </source>
</evidence>
<dbReference type="SMART" id="SM00470">
    <property type="entry name" value="ParB"/>
    <property type="match status" value="1"/>
</dbReference>
<comment type="similarity">
    <text evidence="1">Belongs to the ParB family.</text>
</comment>
<dbReference type="PANTHER" id="PTHR33375">
    <property type="entry name" value="CHROMOSOME-PARTITIONING PROTEIN PARB-RELATED"/>
    <property type="match status" value="1"/>
</dbReference>
<keyword evidence="3" id="KW-0238">DNA-binding</keyword>
<dbReference type="Gene3D" id="1.10.10.2830">
    <property type="match status" value="1"/>
</dbReference>
<name>A0A645CJX9_9ZZZZ</name>
<proteinExistence type="inferred from homology"/>
<dbReference type="AlphaFoldDB" id="A0A645CJX9"/>
<dbReference type="InterPro" id="IPR057240">
    <property type="entry name" value="ParB_dimer_C"/>
</dbReference>
<evidence type="ECO:0000256" key="1">
    <source>
        <dbReference type="ARBA" id="ARBA00006295"/>
    </source>
</evidence>
<dbReference type="Pfam" id="PF17762">
    <property type="entry name" value="HTH_ParB"/>
    <property type="match status" value="1"/>
</dbReference>
<dbReference type="PANTHER" id="PTHR33375:SF1">
    <property type="entry name" value="CHROMOSOME-PARTITIONING PROTEIN PARB-RELATED"/>
    <property type="match status" value="1"/>
</dbReference>
<feature type="domain" description="ParB-like N-terminal" evidence="4">
    <location>
        <begin position="48"/>
        <end position="137"/>
    </location>
</feature>
<dbReference type="InterPro" id="IPR036086">
    <property type="entry name" value="ParB/Sulfiredoxin_sf"/>
</dbReference>
<dbReference type="FunFam" id="3.90.1530.30:FF:000001">
    <property type="entry name" value="Chromosome partitioning protein ParB"/>
    <property type="match status" value="1"/>
</dbReference>
<dbReference type="InterPro" id="IPR003115">
    <property type="entry name" value="ParB_N"/>
</dbReference>
<dbReference type="Pfam" id="PF02195">
    <property type="entry name" value="ParB_N"/>
    <property type="match status" value="1"/>
</dbReference>
<dbReference type="GO" id="GO:0045881">
    <property type="term" value="P:positive regulation of sporulation resulting in formation of a cellular spore"/>
    <property type="evidence" value="ECO:0007669"/>
    <property type="project" value="TreeGrafter"/>
</dbReference>
<evidence type="ECO:0000256" key="2">
    <source>
        <dbReference type="ARBA" id="ARBA00022829"/>
    </source>
</evidence>
<dbReference type="GO" id="GO:0003677">
    <property type="term" value="F:DNA binding"/>
    <property type="evidence" value="ECO:0007669"/>
    <property type="project" value="UniProtKB-KW"/>
</dbReference>
<reference evidence="5" key="1">
    <citation type="submission" date="2019-08" db="EMBL/GenBank/DDBJ databases">
        <authorList>
            <person name="Kucharzyk K."/>
            <person name="Murdoch R.W."/>
            <person name="Higgins S."/>
            <person name="Loffler F."/>
        </authorList>
    </citation>
    <scope>NUCLEOTIDE SEQUENCE</scope>
</reference>
<organism evidence="5">
    <name type="scientific">bioreactor metagenome</name>
    <dbReference type="NCBI Taxonomy" id="1076179"/>
    <lineage>
        <taxon>unclassified sequences</taxon>
        <taxon>metagenomes</taxon>
        <taxon>ecological metagenomes</taxon>
    </lineage>
</organism>
<evidence type="ECO:0000313" key="5">
    <source>
        <dbReference type="EMBL" id="MPM77266.1"/>
    </source>
</evidence>
<dbReference type="SUPFAM" id="SSF110849">
    <property type="entry name" value="ParB/Sulfiredoxin"/>
    <property type="match status" value="1"/>
</dbReference>
<dbReference type="SUPFAM" id="SSF109709">
    <property type="entry name" value="KorB DNA-binding domain-like"/>
    <property type="match status" value="1"/>
</dbReference>
<dbReference type="InterPro" id="IPR004437">
    <property type="entry name" value="ParB/RepB/Spo0J"/>
</dbReference>
<sequence length="304" mass="34318">MAAPKNRGLGRGLEELFSAVEINASEVSSNDESKKSDLDQNANNNSILYLDINDIKPNANQPRKRFDDEKIDELASSIETYGVIQPIVLRKSEVGYEIVAGERRWRAARKANLKKVPCILKELTEEENMVISIIENMQREDLNPIEEAEALQQMIEKFGLSQEQVSKSVGKSRPYITNALRLLKLPFEVRAYVLEGKLTNGHARAIAGIDDETLQVFVADKAVEEGLSVREVESLAQTIGEPKTKKQTEKRVKAPDVLKVEEELKEVLGTKVTLKHSGNKGKIEIEYYNREDLERLIEFLRNGK</sequence>
<dbReference type="GO" id="GO:0005694">
    <property type="term" value="C:chromosome"/>
    <property type="evidence" value="ECO:0007669"/>
    <property type="project" value="TreeGrafter"/>
</dbReference>
<dbReference type="EMBL" id="VSSQ01027829">
    <property type="protein sequence ID" value="MPM77266.1"/>
    <property type="molecule type" value="Genomic_DNA"/>
</dbReference>
<dbReference type="Pfam" id="PF23552">
    <property type="entry name" value="ParB_C"/>
    <property type="match status" value="1"/>
</dbReference>
<dbReference type="NCBIfam" id="TIGR00180">
    <property type="entry name" value="parB_part"/>
    <property type="match status" value="1"/>
</dbReference>